<reference evidence="3 4" key="1">
    <citation type="submission" date="2019-07" db="EMBL/GenBank/DDBJ databases">
        <title>Whole genome shotgun sequence of Brevifollis gellanilyticus NBRC 108608.</title>
        <authorList>
            <person name="Hosoyama A."/>
            <person name="Uohara A."/>
            <person name="Ohji S."/>
            <person name="Ichikawa N."/>
        </authorList>
    </citation>
    <scope>NUCLEOTIDE SEQUENCE [LARGE SCALE GENOMIC DNA]</scope>
    <source>
        <strain evidence="3 4">NBRC 108608</strain>
    </source>
</reference>
<dbReference type="Proteomes" id="UP000321577">
    <property type="component" value="Unassembled WGS sequence"/>
</dbReference>
<feature type="chain" id="PRO_5022148751" description="SLA1 homology domain-containing protein" evidence="2">
    <location>
        <begin position="19"/>
        <end position="109"/>
    </location>
</feature>
<sequence length="109" mass="11668">MNLKLLPALVLSALTVSAAEPRVFTNTAGKQVKATLESVANGQATIILENGQKFSLAVTSLSAADQEYIKQQASAPKLTGKNDKISPQRREHGHRRGAFQRGDLVGLQT</sequence>
<proteinExistence type="predicted"/>
<evidence type="ECO:0008006" key="5">
    <source>
        <dbReference type="Google" id="ProtNLM"/>
    </source>
</evidence>
<feature type="signal peptide" evidence="2">
    <location>
        <begin position="1"/>
        <end position="18"/>
    </location>
</feature>
<evidence type="ECO:0000313" key="4">
    <source>
        <dbReference type="Proteomes" id="UP000321577"/>
    </source>
</evidence>
<dbReference type="AlphaFoldDB" id="A0A512MH11"/>
<name>A0A512MH11_9BACT</name>
<evidence type="ECO:0000256" key="1">
    <source>
        <dbReference type="SAM" id="MobiDB-lite"/>
    </source>
</evidence>
<dbReference type="RefSeq" id="WP_146855518.1">
    <property type="nucleotide sequence ID" value="NZ_BKAG01000067.1"/>
</dbReference>
<gene>
    <name evidence="3" type="ORF">BGE01nite_53180</name>
</gene>
<evidence type="ECO:0000313" key="3">
    <source>
        <dbReference type="EMBL" id="GEP46027.1"/>
    </source>
</evidence>
<evidence type="ECO:0000256" key="2">
    <source>
        <dbReference type="SAM" id="SignalP"/>
    </source>
</evidence>
<keyword evidence="4" id="KW-1185">Reference proteome</keyword>
<comment type="caution">
    <text evidence="3">The sequence shown here is derived from an EMBL/GenBank/DDBJ whole genome shotgun (WGS) entry which is preliminary data.</text>
</comment>
<organism evidence="3 4">
    <name type="scientific">Brevifollis gellanilyticus</name>
    <dbReference type="NCBI Taxonomy" id="748831"/>
    <lineage>
        <taxon>Bacteria</taxon>
        <taxon>Pseudomonadati</taxon>
        <taxon>Verrucomicrobiota</taxon>
        <taxon>Verrucomicrobiia</taxon>
        <taxon>Verrucomicrobiales</taxon>
        <taxon>Verrucomicrobiaceae</taxon>
    </lineage>
</organism>
<keyword evidence="2" id="KW-0732">Signal</keyword>
<feature type="compositionally biased region" description="Basic and acidic residues" evidence="1">
    <location>
        <begin position="80"/>
        <end position="90"/>
    </location>
</feature>
<dbReference type="Gene3D" id="2.30.30.700">
    <property type="entry name" value="SLA1 homology domain 1"/>
    <property type="match status" value="1"/>
</dbReference>
<accession>A0A512MH11</accession>
<dbReference type="EMBL" id="BKAG01000067">
    <property type="protein sequence ID" value="GEP46027.1"/>
    <property type="molecule type" value="Genomic_DNA"/>
</dbReference>
<protein>
    <recommendedName>
        <fullName evidence="5">SLA1 homology domain-containing protein</fullName>
    </recommendedName>
</protein>
<feature type="region of interest" description="Disordered" evidence="1">
    <location>
        <begin position="72"/>
        <end position="109"/>
    </location>
</feature>